<dbReference type="GeneID" id="89499410"/>
<evidence type="ECO:0000313" key="3">
    <source>
        <dbReference type="EMBL" id="EMT54162.1"/>
    </source>
</evidence>
<feature type="transmembrane region" description="Helical" evidence="2">
    <location>
        <begin position="6"/>
        <end position="23"/>
    </location>
</feature>
<keyword evidence="2" id="KW-0472">Membrane</keyword>
<organism evidence="3 4">
    <name type="scientific">Brevibacillus borstelensis AK1</name>
    <dbReference type="NCBI Taxonomy" id="1300222"/>
    <lineage>
        <taxon>Bacteria</taxon>
        <taxon>Bacillati</taxon>
        <taxon>Bacillota</taxon>
        <taxon>Bacilli</taxon>
        <taxon>Bacillales</taxon>
        <taxon>Paenibacillaceae</taxon>
        <taxon>Brevibacillus</taxon>
    </lineage>
</organism>
<keyword evidence="4" id="KW-1185">Reference proteome</keyword>
<proteinExistence type="predicted"/>
<name>M8DL15_9BACL</name>
<evidence type="ECO:0000256" key="1">
    <source>
        <dbReference type="SAM" id="MobiDB-lite"/>
    </source>
</evidence>
<reference evidence="3 4" key="1">
    <citation type="submission" date="2013-03" db="EMBL/GenBank/DDBJ databases">
        <title>Assembly of a new bacterial strain Brevibacillus borstelensis AK1.</title>
        <authorList>
            <person name="Rajan I."/>
            <person name="PoliReddy D."/>
            <person name="Sugumar T."/>
            <person name="Rathinam K."/>
            <person name="Alqarawi S."/>
            <person name="Khalil A.B."/>
            <person name="Sivakumar N."/>
        </authorList>
    </citation>
    <scope>NUCLEOTIDE SEQUENCE [LARGE SCALE GENOMIC DNA]</scope>
    <source>
        <strain evidence="3 4">AK1</strain>
    </source>
</reference>
<dbReference type="STRING" id="1300222.I532_01110"/>
<feature type="region of interest" description="Disordered" evidence="1">
    <location>
        <begin position="90"/>
        <end position="114"/>
    </location>
</feature>
<comment type="caution">
    <text evidence="3">The sequence shown here is derived from an EMBL/GenBank/DDBJ whole genome shotgun (WGS) entry which is preliminary data.</text>
</comment>
<dbReference type="AlphaFoldDB" id="M8DL15"/>
<dbReference type="InterPro" id="IPR046118">
    <property type="entry name" value="DUF6115"/>
</dbReference>
<dbReference type="Pfam" id="PF19610">
    <property type="entry name" value="DUF6115"/>
    <property type="match status" value="1"/>
</dbReference>
<dbReference type="Proteomes" id="UP000012081">
    <property type="component" value="Unassembled WGS sequence"/>
</dbReference>
<keyword evidence="2" id="KW-1133">Transmembrane helix</keyword>
<evidence type="ECO:0000256" key="2">
    <source>
        <dbReference type="SAM" id="Phobius"/>
    </source>
</evidence>
<sequence length="166" mass="18491">MNGSYYILAGAGVAIMVLALLFSSRRSKRDRMPAAPQLNIEEVEATLQRFVLQIKQEKEAESEAFYKSNAQLKKELADAKGRLDKVERELAELRTARRQPASPDQQESSGEAADVLSMRERYRRVFELMQEGLGPDEIAKRLGAGRGEIDLILSLAKPREAGAANE</sequence>
<dbReference type="EMBL" id="APBN01000001">
    <property type="protein sequence ID" value="EMT54162.1"/>
    <property type="molecule type" value="Genomic_DNA"/>
</dbReference>
<gene>
    <name evidence="3" type="ORF">I532_01110</name>
</gene>
<dbReference type="PATRIC" id="fig|1300222.3.peg.236"/>
<dbReference type="RefSeq" id="WP_003385861.1">
    <property type="nucleotide sequence ID" value="NZ_APBN01000001.1"/>
</dbReference>
<keyword evidence="2" id="KW-0812">Transmembrane</keyword>
<accession>M8DL15</accession>
<protein>
    <submittedName>
        <fullName evidence="3">Uncharacterized protein</fullName>
    </submittedName>
</protein>
<evidence type="ECO:0000313" key="4">
    <source>
        <dbReference type="Proteomes" id="UP000012081"/>
    </source>
</evidence>